<dbReference type="Pfam" id="PF02635">
    <property type="entry name" value="DsrE"/>
    <property type="match status" value="1"/>
</dbReference>
<accession>A0A150XAP5</accession>
<dbReference type="PANTHER" id="PTHR37691:SF1">
    <property type="entry name" value="BLR3518 PROTEIN"/>
    <property type="match status" value="1"/>
</dbReference>
<dbReference type="STRING" id="333140.AWW68_08145"/>
<dbReference type="RefSeq" id="WP_068219687.1">
    <property type="nucleotide sequence ID" value="NZ_CP139724.1"/>
</dbReference>
<dbReference type="EMBL" id="LRPC01000012">
    <property type="protein sequence ID" value="KYG75795.1"/>
    <property type="molecule type" value="Genomic_DNA"/>
</dbReference>
<dbReference type="Proteomes" id="UP000075606">
    <property type="component" value="Unassembled WGS sequence"/>
</dbReference>
<dbReference type="PANTHER" id="PTHR37691">
    <property type="entry name" value="BLR3518 PROTEIN"/>
    <property type="match status" value="1"/>
</dbReference>
<comment type="caution">
    <text evidence="1">The sequence shown here is derived from an EMBL/GenBank/DDBJ whole genome shotgun (WGS) entry which is preliminary data.</text>
</comment>
<organism evidence="1 2">
    <name type="scientific">Roseivirga spongicola</name>
    <dbReference type="NCBI Taxonomy" id="333140"/>
    <lineage>
        <taxon>Bacteria</taxon>
        <taxon>Pseudomonadati</taxon>
        <taxon>Bacteroidota</taxon>
        <taxon>Cytophagia</taxon>
        <taxon>Cytophagales</taxon>
        <taxon>Roseivirgaceae</taxon>
        <taxon>Roseivirga</taxon>
    </lineage>
</organism>
<dbReference type="OrthoDB" id="7206705at2"/>
<dbReference type="InterPro" id="IPR027396">
    <property type="entry name" value="DsrEFH-like"/>
</dbReference>
<proteinExistence type="predicted"/>
<evidence type="ECO:0000313" key="2">
    <source>
        <dbReference type="Proteomes" id="UP000075606"/>
    </source>
</evidence>
<dbReference type="AlphaFoldDB" id="A0A150XAP5"/>
<evidence type="ECO:0000313" key="1">
    <source>
        <dbReference type="EMBL" id="KYG75795.1"/>
    </source>
</evidence>
<name>A0A150XAP5_9BACT</name>
<protein>
    <submittedName>
        <fullName evidence="1">Uncharacterized protein</fullName>
    </submittedName>
</protein>
<keyword evidence="2" id="KW-1185">Reference proteome</keyword>
<dbReference type="Gene3D" id="3.40.1260.10">
    <property type="entry name" value="DsrEFH-like"/>
    <property type="match status" value="1"/>
</dbReference>
<dbReference type="InterPro" id="IPR003787">
    <property type="entry name" value="Sulphur_relay_DsrE/F-like"/>
</dbReference>
<gene>
    <name evidence="1" type="ORF">AWW68_08145</name>
</gene>
<sequence length="176" mass="19332">MKKYILFIFLISSIGIKAQEMVNPVVKGFAGIMDAPHATEKPDSNMEYKIVIDVATGSNNPKEPMYSLVNVGRLLNLHAMGGVPEENMHVVLAIHAGAVWSVLDNESYKAKYGEDNPHIKIFKELEEAGVKIFACSQSLMGRSIDHNKLAPGVEVATSMLTTMTTYQLKGYAALKF</sequence>
<dbReference type="SUPFAM" id="SSF75169">
    <property type="entry name" value="DsrEFH-like"/>
    <property type="match status" value="1"/>
</dbReference>
<reference evidence="1 2" key="1">
    <citation type="submission" date="2016-01" db="EMBL/GenBank/DDBJ databases">
        <title>Genome sequencing of Roseivirga spongicola UST030701-084.</title>
        <authorList>
            <person name="Selvaratnam C."/>
            <person name="Thevarajoo S."/>
            <person name="Goh K.M."/>
            <person name="Ee R."/>
            <person name="Chan K.-G."/>
            <person name="Chong C.S."/>
        </authorList>
    </citation>
    <scope>NUCLEOTIDE SEQUENCE [LARGE SCALE GENOMIC DNA]</scope>
    <source>
        <strain evidence="1 2">UST030701-084</strain>
    </source>
</reference>